<dbReference type="PROSITE" id="PS50283">
    <property type="entry name" value="NA_SOLUT_SYMP_3"/>
    <property type="match status" value="1"/>
</dbReference>
<evidence type="ECO:0000313" key="8">
    <source>
        <dbReference type="EMBL" id="KAA0198527.1"/>
    </source>
</evidence>
<organism evidence="8">
    <name type="scientific">Hyalella azteca</name>
    <name type="common">Amphipod</name>
    <dbReference type="NCBI Taxonomy" id="294128"/>
    <lineage>
        <taxon>Eukaryota</taxon>
        <taxon>Metazoa</taxon>
        <taxon>Ecdysozoa</taxon>
        <taxon>Arthropoda</taxon>
        <taxon>Crustacea</taxon>
        <taxon>Multicrustacea</taxon>
        <taxon>Malacostraca</taxon>
        <taxon>Eumalacostraca</taxon>
        <taxon>Peracarida</taxon>
        <taxon>Amphipoda</taxon>
        <taxon>Senticaudata</taxon>
        <taxon>Talitrida</taxon>
        <taxon>Talitroidea</taxon>
        <taxon>Hyalellidae</taxon>
        <taxon>Hyalella</taxon>
    </lineage>
</organism>
<protein>
    <submittedName>
        <fullName evidence="8">Uncharacterized protein</fullName>
    </submittedName>
</protein>
<dbReference type="AlphaFoldDB" id="A0A6A0H5M5"/>
<feature type="transmembrane region" description="Helical" evidence="7">
    <location>
        <begin position="12"/>
        <end position="44"/>
    </location>
</feature>
<dbReference type="GO" id="GO:0005886">
    <property type="term" value="C:plasma membrane"/>
    <property type="evidence" value="ECO:0007669"/>
    <property type="project" value="TreeGrafter"/>
</dbReference>
<dbReference type="GO" id="GO:0005412">
    <property type="term" value="F:D-glucose:sodium symporter activity"/>
    <property type="evidence" value="ECO:0007669"/>
    <property type="project" value="TreeGrafter"/>
</dbReference>
<dbReference type="InterPro" id="IPR038377">
    <property type="entry name" value="Na/Glc_symporter_sf"/>
</dbReference>
<dbReference type="OrthoDB" id="6132759at2759"/>
<dbReference type="Gene3D" id="1.20.1730.10">
    <property type="entry name" value="Sodium/glucose cotransporter"/>
    <property type="match status" value="1"/>
</dbReference>
<evidence type="ECO:0000256" key="7">
    <source>
        <dbReference type="SAM" id="Phobius"/>
    </source>
</evidence>
<gene>
    <name evidence="8" type="ORF">HAZT_HAZT002250</name>
</gene>
<dbReference type="Pfam" id="PF00474">
    <property type="entry name" value="SSF"/>
    <property type="match status" value="1"/>
</dbReference>
<proteinExistence type="inferred from homology"/>
<reference evidence="8" key="2">
    <citation type="journal article" date="2018" name="Environ. Sci. Technol.">
        <title>The Toxicogenome of Hyalella azteca: A Model for Sediment Ecotoxicology and Evolutionary Toxicology.</title>
        <authorList>
            <person name="Poynton H.C."/>
            <person name="Hasenbein S."/>
            <person name="Benoit J.B."/>
            <person name="Sepulveda M.S."/>
            <person name="Poelchau M.F."/>
            <person name="Hughes D.S.T."/>
            <person name="Murali S.C."/>
            <person name="Chen S."/>
            <person name="Glastad K.M."/>
            <person name="Goodisman M.A.D."/>
            <person name="Werren J.H."/>
            <person name="Vineis J.H."/>
            <person name="Bowen J.L."/>
            <person name="Friedrich M."/>
            <person name="Jones J."/>
            <person name="Robertson H.M."/>
            <person name="Feyereisen R."/>
            <person name="Mechler-Hickson A."/>
            <person name="Mathers N."/>
            <person name="Lee C.E."/>
            <person name="Colbourne J.K."/>
            <person name="Biales A."/>
            <person name="Johnston J.S."/>
            <person name="Wellborn G.A."/>
            <person name="Rosendale A.J."/>
            <person name="Cridge A.G."/>
            <person name="Munoz-Torres M.C."/>
            <person name="Bain P.A."/>
            <person name="Manny A.R."/>
            <person name="Major K.M."/>
            <person name="Lambert F.N."/>
            <person name="Vulpe C.D."/>
            <person name="Tuck P."/>
            <person name="Blalock B.J."/>
            <person name="Lin Y.Y."/>
            <person name="Smith M.E."/>
            <person name="Ochoa-Acuna H."/>
            <person name="Chen M.M."/>
            <person name="Childers C.P."/>
            <person name="Qu J."/>
            <person name="Dugan S."/>
            <person name="Lee S.L."/>
            <person name="Chao H."/>
            <person name="Dinh H."/>
            <person name="Han Y."/>
            <person name="Doddapaneni H."/>
            <person name="Worley K.C."/>
            <person name="Muzny D.M."/>
            <person name="Gibbs R.A."/>
            <person name="Richards S."/>
        </authorList>
    </citation>
    <scope>NUCLEOTIDE SEQUENCE</scope>
    <source>
        <strain evidence="8">HAZT.00-mixed</strain>
        <tissue evidence="8">Whole organism</tissue>
    </source>
</reference>
<evidence type="ECO:0000256" key="1">
    <source>
        <dbReference type="ARBA" id="ARBA00004141"/>
    </source>
</evidence>
<evidence type="ECO:0000256" key="4">
    <source>
        <dbReference type="ARBA" id="ARBA00022989"/>
    </source>
</evidence>
<keyword evidence="5 7" id="KW-0472">Membrane</keyword>
<dbReference type="PANTHER" id="PTHR11819">
    <property type="entry name" value="SOLUTE CARRIER FAMILY 5"/>
    <property type="match status" value="1"/>
</dbReference>
<comment type="caution">
    <text evidence="8">The sequence shown here is derived from an EMBL/GenBank/DDBJ whole genome shotgun (WGS) entry which is preliminary data.</text>
</comment>
<dbReference type="PANTHER" id="PTHR11819:SF195">
    <property type="entry name" value="SODIUM_GLUCOSE COTRANSPORTER 4"/>
    <property type="match status" value="1"/>
</dbReference>
<sequence length="87" mass="10153">MTTLVWQDYLAIVIFVIFVLGVGLFQAIYVLIFLGWFFVPVYLSSGVFTMPEYLRQRFGGQRIRVYLAVLSLLLYIFTKISVSYVIR</sequence>
<evidence type="ECO:0000256" key="2">
    <source>
        <dbReference type="ARBA" id="ARBA00006434"/>
    </source>
</evidence>
<reference evidence="8" key="1">
    <citation type="submission" date="2014-08" db="EMBL/GenBank/DDBJ databases">
        <authorList>
            <person name="Murali S."/>
            <person name="Richards S."/>
            <person name="Bandaranaike D."/>
            <person name="Bellair M."/>
            <person name="Blankenburg K."/>
            <person name="Chao H."/>
            <person name="Dinh H."/>
            <person name="Doddapaneni H."/>
            <person name="Dugan-Rocha S."/>
            <person name="Elkadiri S."/>
            <person name="Gnanaolivu R."/>
            <person name="Hughes D."/>
            <person name="Lee S."/>
            <person name="Li M."/>
            <person name="Ming W."/>
            <person name="Munidasa M."/>
            <person name="Muniz J."/>
            <person name="Nguyen L."/>
            <person name="Osuji N."/>
            <person name="Pu L.-L."/>
            <person name="Puazo M."/>
            <person name="Skinner E."/>
            <person name="Qu C."/>
            <person name="Quiroz J."/>
            <person name="Raj R."/>
            <person name="Weissenberger G."/>
            <person name="Xin Y."/>
            <person name="Zou X."/>
            <person name="Han Y."/>
            <person name="Worley K."/>
            <person name="Muzny D."/>
            <person name="Gibbs R."/>
        </authorList>
    </citation>
    <scope>NUCLEOTIDE SEQUENCE</scope>
    <source>
        <strain evidence="8">HAZT.00-mixed</strain>
        <tissue evidence="8">Whole organism</tissue>
    </source>
</reference>
<evidence type="ECO:0000256" key="5">
    <source>
        <dbReference type="ARBA" id="ARBA00023136"/>
    </source>
</evidence>
<dbReference type="EMBL" id="JQDR03007483">
    <property type="protein sequence ID" value="KAA0198527.1"/>
    <property type="molecule type" value="Genomic_DNA"/>
</dbReference>
<comment type="similarity">
    <text evidence="2 6">Belongs to the sodium:solute symporter (SSF) (TC 2.A.21) family.</text>
</comment>
<evidence type="ECO:0000256" key="6">
    <source>
        <dbReference type="RuleBase" id="RU362091"/>
    </source>
</evidence>
<keyword evidence="3 7" id="KW-0812">Transmembrane</keyword>
<comment type="subcellular location">
    <subcellularLocation>
        <location evidence="1">Membrane</location>
        <topology evidence="1">Multi-pass membrane protein</topology>
    </subcellularLocation>
</comment>
<feature type="transmembrane region" description="Helical" evidence="7">
    <location>
        <begin position="65"/>
        <end position="86"/>
    </location>
</feature>
<evidence type="ECO:0000256" key="3">
    <source>
        <dbReference type="ARBA" id="ARBA00022692"/>
    </source>
</evidence>
<accession>A0A6A0H5M5</accession>
<name>A0A6A0H5M5_HYAAZ</name>
<reference evidence="8" key="3">
    <citation type="submission" date="2019-06" db="EMBL/GenBank/DDBJ databases">
        <authorList>
            <person name="Poynton C."/>
            <person name="Hasenbein S."/>
            <person name="Benoit J.B."/>
            <person name="Sepulveda M.S."/>
            <person name="Poelchau M.F."/>
            <person name="Murali S.C."/>
            <person name="Chen S."/>
            <person name="Glastad K.M."/>
            <person name="Werren J.H."/>
            <person name="Vineis J.H."/>
            <person name="Bowen J.L."/>
            <person name="Friedrich M."/>
            <person name="Jones J."/>
            <person name="Robertson H.M."/>
            <person name="Feyereisen R."/>
            <person name="Mechler-Hickson A."/>
            <person name="Mathers N."/>
            <person name="Lee C.E."/>
            <person name="Colbourne J.K."/>
            <person name="Biales A."/>
            <person name="Johnston J.S."/>
            <person name="Wellborn G.A."/>
            <person name="Rosendale A.J."/>
            <person name="Cridge A.G."/>
            <person name="Munoz-Torres M.C."/>
            <person name="Bain P.A."/>
            <person name="Manny A.R."/>
            <person name="Major K.M."/>
            <person name="Lambert F.N."/>
            <person name="Vulpe C.D."/>
            <person name="Tuck P."/>
            <person name="Blalock B.J."/>
            <person name="Lin Y.-Y."/>
            <person name="Smith M.E."/>
            <person name="Ochoa-Acuna H."/>
            <person name="Chen M.-J.M."/>
            <person name="Childers C.P."/>
            <person name="Qu J."/>
            <person name="Dugan S."/>
            <person name="Lee S.L."/>
            <person name="Chao H."/>
            <person name="Dinh H."/>
            <person name="Han Y."/>
            <person name="Doddapaneni H."/>
            <person name="Worley K.C."/>
            <person name="Muzny D.M."/>
            <person name="Gibbs R.A."/>
            <person name="Richards S."/>
        </authorList>
    </citation>
    <scope>NUCLEOTIDE SEQUENCE</scope>
    <source>
        <strain evidence="8">HAZT.00-mixed</strain>
        <tissue evidence="8">Whole organism</tissue>
    </source>
</reference>
<dbReference type="Proteomes" id="UP000711488">
    <property type="component" value="Unassembled WGS sequence"/>
</dbReference>
<dbReference type="InterPro" id="IPR001734">
    <property type="entry name" value="Na/solute_symporter"/>
</dbReference>
<keyword evidence="4 7" id="KW-1133">Transmembrane helix</keyword>